<accession>A0ABQ3UU64</accession>
<evidence type="ECO:0000313" key="1">
    <source>
        <dbReference type="EMBL" id="GHO56308.1"/>
    </source>
</evidence>
<comment type="caution">
    <text evidence="1">The sequence shown here is derived from an EMBL/GenBank/DDBJ whole genome shotgun (WGS) entry which is preliminary data.</text>
</comment>
<organism evidence="1 2">
    <name type="scientific">Ktedonobacter robiniae</name>
    <dbReference type="NCBI Taxonomy" id="2778365"/>
    <lineage>
        <taxon>Bacteria</taxon>
        <taxon>Bacillati</taxon>
        <taxon>Chloroflexota</taxon>
        <taxon>Ktedonobacteria</taxon>
        <taxon>Ktedonobacterales</taxon>
        <taxon>Ktedonobacteraceae</taxon>
        <taxon>Ktedonobacter</taxon>
    </lineage>
</organism>
<name>A0ABQ3UU64_9CHLR</name>
<sequence>MQHLVTKGLTATADLWPDVQAGYAWVHRAAHILAHSEQHTAQNVQQQYQSLLDEMRQEGAVSEPLRNMMTTFLKVTDSYWAGLFFCYEVADLPRTNNDLEHTFGSVSYHERRATGRKQASPGLVIRGAVRMVASVASQHSLFSGPDLQPCDLR</sequence>
<dbReference type="EMBL" id="BNJG01000002">
    <property type="protein sequence ID" value="GHO56308.1"/>
    <property type="molecule type" value="Genomic_DNA"/>
</dbReference>
<reference evidence="1 2" key="1">
    <citation type="journal article" date="2021" name="Int. J. Syst. Evol. Microbiol.">
        <title>Reticulibacter mediterranei gen. nov., sp. nov., within the new family Reticulibacteraceae fam. nov., and Ktedonospora formicarum gen. nov., sp. nov., Ktedonobacter robiniae sp. nov., Dictyobacter formicarum sp. nov. and Dictyobacter arantiisoli sp. nov., belonging to the class Ktedonobacteria.</title>
        <authorList>
            <person name="Yabe S."/>
            <person name="Zheng Y."/>
            <person name="Wang C.M."/>
            <person name="Sakai Y."/>
            <person name="Abe K."/>
            <person name="Yokota A."/>
            <person name="Donadio S."/>
            <person name="Cavaletti L."/>
            <person name="Monciardini P."/>
        </authorList>
    </citation>
    <scope>NUCLEOTIDE SEQUENCE [LARGE SCALE GENOMIC DNA]</scope>
    <source>
        <strain evidence="1 2">SOSP1-30</strain>
    </source>
</reference>
<evidence type="ECO:0000313" key="2">
    <source>
        <dbReference type="Proteomes" id="UP000654345"/>
    </source>
</evidence>
<gene>
    <name evidence="1" type="ORF">KSB_47830</name>
</gene>
<dbReference type="Proteomes" id="UP000654345">
    <property type="component" value="Unassembled WGS sequence"/>
</dbReference>
<proteinExistence type="predicted"/>
<evidence type="ECO:0008006" key="3">
    <source>
        <dbReference type="Google" id="ProtNLM"/>
    </source>
</evidence>
<protein>
    <recommendedName>
        <fullName evidence="3">Transposase</fullName>
    </recommendedName>
</protein>
<keyword evidence="2" id="KW-1185">Reference proteome</keyword>